<reference evidence="2 3" key="1">
    <citation type="submission" date="2020-08" db="EMBL/GenBank/DDBJ databases">
        <title>Genomic Encyclopedia of Type Strains, Phase IV (KMG-IV): sequencing the most valuable type-strain genomes for metagenomic binning, comparative biology and taxonomic classification.</title>
        <authorList>
            <person name="Goeker M."/>
        </authorList>
    </citation>
    <scope>NUCLEOTIDE SEQUENCE [LARGE SCALE GENOMIC DNA]</scope>
    <source>
        <strain evidence="2 3">DSM 5391</strain>
    </source>
</reference>
<organism evidence="2 3">
    <name type="scientific">Bacillus benzoevorans</name>
    <dbReference type="NCBI Taxonomy" id="1456"/>
    <lineage>
        <taxon>Bacteria</taxon>
        <taxon>Bacillati</taxon>
        <taxon>Bacillota</taxon>
        <taxon>Bacilli</taxon>
        <taxon>Bacillales</taxon>
        <taxon>Bacillaceae</taxon>
        <taxon>Bacillus</taxon>
    </lineage>
</organism>
<keyword evidence="1" id="KW-0732">Signal</keyword>
<evidence type="ECO:0000256" key="1">
    <source>
        <dbReference type="SAM" id="SignalP"/>
    </source>
</evidence>
<proteinExistence type="predicted"/>
<name>A0A7X0HTM2_9BACI</name>
<sequence>MNRFRKVLYICSFLLVGIILTACGQSETKQEDIDPKIWDDSLKAYEITSDYVVNKDFQLTAEEEKFLEDYMNMSNEVLLGDSDQYNEAEQNMVNEIVTIIHTVNIHRETQNERALNELEDNFAKLKETFGK</sequence>
<evidence type="ECO:0000313" key="2">
    <source>
        <dbReference type="EMBL" id="MBB6446618.1"/>
    </source>
</evidence>
<protein>
    <submittedName>
        <fullName evidence="2">Uncharacterized protein</fullName>
    </submittedName>
</protein>
<dbReference type="RefSeq" id="WP_184527780.1">
    <property type="nucleotide sequence ID" value="NZ_JACHGK010000012.1"/>
</dbReference>
<accession>A0A7X0HTM2</accession>
<feature type="chain" id="PRO_5031121382" evidence="1">
    <location>
        <begin position="25"/>
        <end position="131"/>
    </location>
</feature>
<comment type="caution">
    <text evidence="2">The sequence shown here is derived from an EMBL/GenBank/DDBJ whole genome shotgun (WGS) entry which is preliminary data.</text>
</comment>
<keyword evidence="3" id="KW-1185">Reference proteome</keyword>
<dbReference type="Proteomes" id="UP000531594">
    <property type="component" value="Unassembled WGS sequence"/>
</dbReference>
<dbReference type="AlphaFoldDB" id="A0A7X0HTM2"/>
<evidence type="ECO:0000313" key="3">
    <source>
        <dbReference type="Proteomes" id="UP000531594"/>
    </source>
</evidence>
<feature type="signal peptide" evidence="1">
    <location>
        <begin position="1"/>
        <end position="24"/>
    </location>
</feature>
<gene>
    <name evidence="2" type="ORF">HNR53_003278</name>
</gene>
<dbReference type="EMBL" id="JACHGK010000012">
    <property type="protein sequence ID" value="MBB6446618.1"/>
    <property type="molecule type" value="Genomic_DNA"/>
</dbReference>
<dbReference type="PROSITE" id="PS51257">
    <property type="entry name" value="PROKAR_LIPOPROTEIN"/>
    <property type="match status" value="1"/>
</dbReference>